<dbReference type="InterPro" id="IPR004853">
    <property type="entry name" value="Sugar_P_trans_dom"/>
</dbReference>
<evidence type="ECO:0000256" key="2">
    <source>
        <dbReference type="ARBA" id="ARBA00022692"/>
    </source>
</evidence>
<dbReference type="EMBL" id="CAJNRE010000183">
    <property type="protein sequence ID" value="CAF1923726.1"/>
    <property type="molecule type" value="Genomic_DNA"/>
</dbReference>
<feature type="transmembrane region" description="Helical" evidence="5">
    <location>
        <begin position="86"/>
        <end position="116"/>
    </location>
</feature>
<dbReference type="AlphaFoldDB" id="A0A816KMG0"/>
<organism evidence="7 8">
    <name type="scientific">Rotaria magnacalcarata</name>
    <dbReference type="NCBI Taxonomy" id="392030"/>
    <lineage>
        <taxon>Eukaryota</taxon>
        <taxon>Metazoa</taxon>
        <taxon>Spiralia</taxon>
        <taxon>Gnathifera</taxon>
        <taxon>Rotifera</taxon>
        <taxon>Eurotatoria</taxon>
        <taxon>Bdelloidea</taxon>
        <taxon>Philodinida</taxon>
        <taxon>Philodinidae</taxon>
        <taxon>Rotaria</taxon>
    </lineage>
</organism>
<sequence>MSIQDNICCYTKFMNSSKTIASLILYCVSGTLLTLVNKLAVVVFPYVNALLVLQNGIAVILLVFFSQGFRHTFESLPELNVNIVKLWMPLVLLFVMMLTSSLFALMYVSVPTFIVMRNFTTLSVALLEYVFLNNQIDGFSTLTLIGMLLGAILYSKHDLTFNIQGYTWLSVNIIGTSAYQIYMKKIIHLPVFENIGSIGMSYYNNFISLPILLICACIMGELPTLLLKSDLRHILHMKNISIILLSGILGFSLSVSAFALNKLISATSMMVANNANKFFIIVLSQIFVQFTLDIKASIGAISVLFLGCLYSQATKPLSTKLIIMTIIIFTVCNVILEYKNINISIFNTAYHPHLNSTS</sequence>
<evidence type="ECO:0000256" key="3">
    <source>
        <dbReference type="ARBA" id="ARBA00022989"/>
    </source>
</evidence>
<feature type="transmembrane region" description="Helical" evidence="5">
    <location>
        <begin position="20"/>
        <end position="40"/>
    </location>
</feature>
<dbReference type="PANTHER" id="PTHR11132">
    <property type="entry name" value="SOLUTE CARRIER FAMILY 35"/>
    <property type="match status" value="1"/>
</dbReference>
<comment type="subcellular location">
    <subcellularLocation>
        <location evidence="1">Membrane</location>
        <topology evidence="1">Multi-pass membrane protein</topology>
    </subcellularLocation>
</comment>
<feature type="transmembrane region" description="Helical" evidence="5">
    <location>
        <begin position="202"/>
        <end position="227"/>
    </location>
</feature>
<accession>A0A816KMG0</accession>
<reference evidence="7" key="1">
    <citation type="submission" date="2021-02" db="EMBL/GenBank/DDBJ databases">
        <authorList>
            <person name="Nowell W R."/>
        </authorList>
    </citation>
    <scope>NUCLEOTIDE SEQUENCE</scope>
</reference>
<proteinExistence type="predicted"/>
<comment type="caution">
    <text evidence="7">The sequence shown here is derived from an EMBL/GenBank/DDBJ whole genome shotgun (WGS) entry which is preliminary data.</text>
</comment>
<evidence type="ECO:0000256" key="5">
    <source>
        <dbReference type="SAM" id="Phobius"/>
    </source>
</evidence>
<keyword evidence="2 5" id="KW-0812">Transmembrane</keyword>
<name>A0A816KMG0_9BILA</name>
<feature type="domain" description="Sugar phosphate transporter" evidence="6">
    <location>
        <begin position="31"/>
        <end position="311"/>
    </location>
</feature>
<feature type="transmembrane region" description="Helical" evidence="5">
    <location>
        <begin position="46"/>
        <end position="65"/>
    </location>
</feature>
<evidence type="ECO:0000259" key="6">
    <source>
        <dbReference type="Pfam" id="PF03151"/>
    </source>
</evidence>
<dbReference type="Proteomes" id="UP000663824">
    <property type="component" value="Unassembled WGS sequence"/>
</dbReference>
<evidence type="ECO:0000313" key="8">
    <source>
        <dbReference type="Proteomes" id="UP000663824"/>
    </source>
</evidence>
<keyword evidence="4 5" id="KW-0472">Membrane</keyword>
<protein>
    <recommendedName>
        <fullName evidence="6">Sugar phosphate transporter domain-containing protein</fullName>
    </recommendedName>
</protein>
<feature type="transmembrane region" description="Helical" evidence="5">
    <location>
        <begin position="136"/>
        <end position="154"/>
    </location>
</feature>
<dbReference type="Pfam" id="PF03151">
    <property type="entry name" value="TPT"/>
    <property type="match status" value="1"/>
</dbReference>
<keyword evidence="3 5" id="KW-1133">Transmembrane helix</keyword>
<feature type="transmembrane region" description="Helical" evidence="5">
    <location>
        <begin position="321"/>
        <end position="338"/>
    </location>
</feature>
<gene>
    <name evidence="7" type="ORF">MBJ925_LOCUS2923</name>
</gene>
<feature type="transmembrane region" description="Helical" evidence="5">
    <location>
        <begin position="166"/>
        <end position="182"/>
    </location>
</feature>
<feature type="transmembrane region" description="Helical" evidence="5">
    <location>
        <begin position="280"/>
        <end position="309"/>
    </location>
</feature>
<evidence type="ECO:0000256" key="1">
    <source>
        <dbReference type="ARBA" id="ARBA00004141"/>
    </source>
</evidence>
<evidence type="ECO:0000256" key="4">
    <source>
        <dbReference type="ARBA" id="ARBA00023136"/>
    </source>
</evidence>
<evidence type="ECO:0000313" key="7">
    <source>
        <dbReference type="EMBL" id="CAF1923726.1"/>
    </source>
</evidence>
<feature type="transmembrane region" description="Helical" evidence="5">
    <location>
        <begin position="239"/>
        <end position="260"/>
    </location>
</feature>
<dbReference type="GO" id="GO:0016020">
    <property type="term" value="C:membrane"/>
    <property type="evidence" value="ECO:0007669"/>
    <property type="project" value="UniProtKB-SubCell"/>
</dbReference>
<dbReference type="InterPro" id="IPR050186">
    <property type="entry name" value="TPT_transporter"/>
</dbReference>